<dbReference type="Proteomes" id="UP001141166">
    <property type="component" value="Unassembled WGS sequence"/>
</dbReference>
<proteinExistence type="predicted"/>
<dbReference type="AlphaFoldDB" id="A0A9X3XU49"/>
<comment type="caution">
    <text evidence="1">The sequence shown here is derived from an EMBL/GenBank/DDBJ whole genome shotgun (WGS) entry which is preliminary data.</text>
</comment>
<gene>
    <name evidence="1" type="ORF">M3X98_11920</name>
</gene>
<evidence type="ECO:0000313" key="2">
    <source>
        <dbReference type="Proteomes" id="UP001141166"/>
    </source>
</evidence>
<protein>
    <submittedName>
        <fullName evidence="1">YdcP family protein</fullName>
    </submittedName>
</protein>
<dbReference type="EMBL" id="JAMWMK010000023">
    <property type="protein sequence ID" value="MDC4248742.1"/>
    <property type="molecule type" value="Genomic_DNA"/>
</dbReference>
<dbReference type="Pfam" id="PF06125">
    <property type="entry name" value="DUF961"/>
    <property type="match status" value="1"/>
</dbReference>
<dbReference type="InterPro" id="IPR010365">
    <property type="entry name" value="DUF961"/>
</dbReference>
<organism evidence="1 2">
    <name type="scientific">Enterococcus faecium</name>
    <name type="common">Streptococcus faecium</name>
    <dbReference type="NCBI Taxonomy" id="1352"/>
    <lineage>
        <taxon>Bacteria</taxon>
        <taxon>Bacillati</taxon>
        <taxon>Bacillota</taxon>
        <taxon>Bacilli</taxon>
        <taxon>Lactobacillales</taxon>
        <taxon>Enterococcaceae</taxon>
        <taxon>Enterococcus</taxon>
    </lineage>
</organism>
<evidence type="ECO:0000313" key="1">
    <source>
        <dbReference type="EMBL" id="MDC4248742.1"/>
    </source>
</evidence>
<accession>A0A9X3XU49</accession>
<name>A0A9X3XU49_ENTFC</name>
<dbReference type="RefSeq" id="WP_081125778.1">
    <property type="nucleotide sequence ID" value="NZ_JAMWMK010000023.1"/>
</dbReference>
<reference evidence="1" key="1">
    <citation type="submission" date="2022-05" db="EMBL/GenBank/DDBJ databases">
        <title>Draft genome sequences of Clostridium perfringens strains isolated from Peru.</title>
        <authorList>
            <person name="Hurtado R."/>
            <person name="Lima L."/>
            <person name="Sousa T."/>
            <person name="Jaiswal A.K."/>
            <person name="Tiwari S."/>
            <person name="Maturrano L."/>
            <person name="Brenig B."/>
            <person name="Azevedo V."/>
        </authorList>
    </citation>
    <scope>NUCLEOTIDE SEQUENCE</scope>
    <source>
        <strain evidence="1">CP4</strain>
    </source>
</reference>
<sequence>MDFLKIKSKETFGTLSFVGKPIKGAEYMQGSGQSRKHVGNYCRLLSSRQSETIEVVFPSRVNLSEFKYGDVVSIADVRAEPMSEGTENGAIVGWRLFAQTIKKGNE</sequence>
<dbReference type="InterPro" id="IPR038620">
    <property type="entry name" value="YdcP-like_sf"/>
</dbReference>
<dbReference type="Gene3D" id="2.40.50.390">
    <property type="entry name" value="Conjugative transposon protein, DUF961"/>
    <property type="match status" value="1"/>
</dbReference>